<gene>
    <name evidence="1" type="ORF">T190423A01A_30332</name>
</gene>
<dbReference type="PANTHER" id="PTHR48079:SF6">
    <property type="entry name" value="NAD(P)-BINDING DOMAIN-CONTAINING PROTEIN-RELATED"/>
    <property type="match status" value="1"/>
</dbReference>
<proteinExistence type="predicted"/>
<comment type="caution">
    <text evidence="1">The sequence shown here is derived from an EMBL/GenBank/DDBJ whole genome shotgun (WGS) entry which is preliminary data.</text>
</comment>
<dbReference type="Gene3D" id="3.40.50.720">
    <property type="entry name" value="NAD(P)-binding Rossmann-like Domain"/>
    <property type="match status" value="1"/>
</dbReference>
<accession>A0ABM9PCF7</accession>
<dbReference type="InterPro" id="IPR051783">
    <property type="entry name" value="NAD(P)-dependent_oxidoreduct"/>
</dbReference>
<reference evidence="1 2" key="1">
    <citation type="submission" date="2024-05" db="EMBL/GenBank/DDBJ databases">
        <authorList>
            <person name="Duchaud E."/>
        </authorList>
    </citation>
    <scope>NUCLEOTIDE SEQUENCE [LARGE SCALE GENOMIC DNA]</scope>
    <source>
        <strain evidence="1">Ena-SAMPLE-TAB-13-05-2024-13:56:06:370-140308</strain>
    </source>
</reference>
<dbReference type="InterPro" id="IPR036291">
    <property type="entry name" value="NAD(P)-bd_dom_sf"/>
</dbReference>
<protein>
    <submittedName>
        <fullName evidence="1">NAD-dependent epimerase/dehydratase family protein</fullName>
    </submittedName>
</protein>
<dbReference type="RefSeq" id="WP_348717293.1">
    <property type="nucleotide sequence ID" value="NZ_CAXJIO010000012.1"/>
</dbReference>
<keyword evidence="2" id="KW-1185">Reference proteome</keyword>
<evidence type="ECO:0000313" key="1">
    <source>
        <dbReference type="EMBL" id="CAL2103218.1"/>
    </source>
</evidence>
<sequence length="253" mass="28808">MKDVSILGCGWLGLPLAQHLITEEFKIKGSTTKEEKIPLLKTSGIEAHIVDISSKETDFKDFLNVGTLVVAITSKDIDAFKNLVKEIEGSRVKNVLFISSTSVYPSLNREVFEEDANENSPLGMIENIFKSSTKFVTTVIRFAGLLGYNRQPGNWFSNRKIPHPNGFVNMIHRDDCIAIITQILKENVWNETFSACTNHHPTREEFYKYARLSIKKEPPVFDDSLELKYKIVNSNKLIQTLNYQFIHQNLLAI</sequence>
<organism evidence="1 2">
    <name type="scientific">Tenacibaculum polynesiense</name>
    <dbReference type="NCBI Taxonomy" id="3137857"/>
    <lineage>
        <taxon>Bacteria</taxon>
        <taxon>Pseudomonadati</taxon>
        <taxon>Bacteroidota</taxon>
        <taxon>Flavobacteriia</taxon>
        <taxon>Flavobacteriales</taxon>
        <taxon>Flavobacteriaceae</taxon>
        <taxon>Tenacibaculum</taxon>
    </lineage>
</organism>
<dbReference type="Proteomes" id="UP001497527">
    <property type="component" value="Unassembled WGS sequence"/>
</dbReference>
<dbReference type="EMBL" id="CAXJIO010000012">
    <property type="protein sequence ID" value="CAL2103218.1"/>
    <property type="molecule type" value="Genomic_DNA"/>
</dbReference>
<dbReference type="SUPFAM" id="SSF51735">
    <property type="entry name" value="NAD(P)-binding Rossmann-fold domains"/>
    <property type="match status" value="1"/>
</dbReference>
<evidence type="ECO:0000313" key="2">
    <source>
        <dbReference type="Proteomes" id="UP001497527"/>
    </source>
</evidence>
<dbReference type="PANTHER" id="PTHR48079">
    <property type="entry name" value="PROTEIN YEEZ"/>
    <property type="match status" value="1"/>
</dbReference>
<name>A0ABM9PCF7_9FLAO</name>